<sequence length="135" mass="16048">MEEFNNRFVIINPNALWYIKSNDTLIDFPPLHYYMVKQLNVPEKTLILGGSHNIYAQLPMYLTRCEIFEQNFMPYTLNTPHFKVRNAALLWSRLNLYSYTDMMNPQTVYIKKNNVFIAKFIFDSTKIELHEIVSS</sequence>
<keyword evidence="2" id="KW-1185">Reference proteome</keyword>
<evidence type="ECO:0000313" key="2">
    <source>
        <dbReference type="Proteomes" id="UP000290195"/>
    </source>
</evidence>
<dbReference type="OrthoDB" id="22007at10239"/>
<reference evidence="1" key="1">
    <citation type="journal article" date="2018" name="Infect. Genet. Evol.">
        <title>The dynamic evolution of Drosophila innubila Nudivirus.</title>
        <authorList>
            <person name="Hill T."/>
            <person name="Unckless R.L."/>
        </authorList>
    </citation>
    <scope>NUCLEOTIDE SEQUENCE [LARGE SCALE GENOMIC DNA]</scope>
    <source>
        <strain evidence="1">DiNV_CH01M</strain>
    </source>
</reference>
<protein>
    <submittedName>
        <fullName evidence="1">Uncharacterized protein</fullName>
    </submittedName>
</protein>
<organism evidence="1">
    <name type="scientific">Drosophila innubila nudivirus</name>
    <dbReference type="NCBI Taxonomy" id="2057187"/>
    <lineage>
        <taxon>Viruses</taxon>
        <taxon>Viruses incertae sedis</taxon>
        <taxon>Naldaviricetes</taxon>
        <taxon>Lefavirales</taxon>
        <taxon>Nudiviridae</taxon>
        <taxon>Alphanudivirus</taxon>
        <taxon>Alphanudivirus droinnubilae</taxon>
    </lineage>
</organism>
<evidence type="ECO:0000313" key="1">
    <source>
        <dbReference type="EMBL" id="ATZ81550.1"/>
    </source>
</evidence>
<proteinExistence type="predicted"/>
<gene>
    <name evidence="1" type="ORF">DiNV_CH01M_ORF64</name>
</gene>
<name>A0A2H4UXA8_9VIRU</name>
<dbReference type="EMBL" id="MF966379">
    <property type="protein sequence ID" value="ATZ81550.1"/>
    <property type="molecule type" value="Genomic_DNA"/>
</dbReference>
<dbReference type="Proteomes" id="UP000290195">
    <property type="component" value="Segment"/>
</dbReference>
<accession>A0A2H4UXA8</accession>